<evidence type="ECO:0000256" key="3">
    <source>
        <dbReference type="ARBA" id="ARBA00023004"/>
    </source>
</evidence>
<gene>
    <name evidence="6" type="ORF">SI8410_09012661</name>
</gene>
<feature type="transmembrane region" description="Helical" evidence="5">
    <location>
        <begin position="12"/>
        <end position="33"/>
    </location>
</feature>
<evidence type="ECO:0000313" key="7">
    <source>
        <dbReference type="Proteomes" id="UP000663760"/>
    </source>
</evidence>
<dbReference type="PROSITE" id="PS00086">
    <property type="entry name" value="CYTOCHROME_P450"/>
    <property type="match status" value="1"/>
</dbReference>
<reference evidence="6" key="1">
    <citation type="submission" date="2020-02" db="EMBL/GenBank/DDBJ databases">
        <authorList>
            <person name="Scholz U."/>
            <person name="Mascher M."/>
            <person name="Fiebig A."/>
        </authorList>
    </citation>
    <scope>NUCLEOTIDE SEQUENCE</scope>
</reference>
<evidence type="ECO:0000256" key="1">
    <source>
        <dbReference type="ARBA" id="ARBA00010617"/>
    </source>
</evidence>
<dbReference type="PRINTS" id="PR00359">
    <property type="entry name" value="BP450"/>
</dbReference>
<dbReference type="OrthoDB" id="2789670at2759"/>
<dbReference type="GO" id="GO:0005506">
    <property type="term" value="F:iron ion binding"/>
    <property type="evidence" value="ECO:0007669"/>
    <property type="project" value="InterPro"/>
</dbReference>
<keyword evidence="4" id="KW-0560">Oxidoreductase</keyword>
<protein>
    <submittedName>
        <fullName evidence="6">Uncharacterized protein</fullName>
    </submittedName>
</protein>
<sequence>MIPADPAPLLLLTLTVSSVLAAFFLLGLLKMLLRSVGRERLGRVRRPPAPPGIHGIPLVGETLSFLSADRSGKGFYEFVRARRLRYGNCFKTSIFGKTQVFVSTTSAAKAVLGGDSVGFSKMYMRSISELLGKQSLLCASPENHRRLRRRMSTLFNTQSLEASVRTFDGLTVEALGKWKQGQTMVVLEEALKITFAAICKLLASIEREDELAEMQRDISEVTEAMLSIPLKLPGCRFFKGLKARRRVMTSLRKTIRQRREGSEHHDDFLQSLLAMDDQRSSDDQLTDSQILDNMLTLIIAGQITTASAIAWMVKYLDENPNVQERVRELHLPLLVGNAPGENNLDPEALGQMAYASMVVKETLRMASIVSWFPRVALEDCEVEGFQIAKGWIVNVDARHIHSDSAVYDNPGKFFPLRFHKDPKPYSFLAFGTGERTCLGMNLAKAMMLVFLHRLVTMFRWKVIDTDTSLEKGALFPRLRSGCPIKVTPISSSD</sequence>
<dbReference type="Gene3D" id="1.10.630.10">
    <property type="entry name" value="Cytochrome P450"/>
    <property type="match status" value="1"/>
</dbReference>
<keyword evidence="7" id="KW-1185">Reference proteome</keyword>
<keyword evidence="3 4" id="KW-0408">Iron</keyword>
<name>A0A7I8KW02_SPIIN</name>
<evidence type="ECO:0000256" key="5">
    <source>
        <dbReference type="SAM" id="Phobius"/>
    </source>
</evidence>
<dbReference type="PANTHER" id="PTHR24286:SF189">
    <property type="entry name" value="CYTOCHROME P450, FAMILY 722, SUBFAMILY A, POLYPEPTIDE 1"/>
    <property type="match status" value="1"/>
</dbReference>
<dbReference type="SUPFAM" id="SSF48264">
    <property type="entry name" value="Cytochrome P450"/>
    <property type="match status" value="1"/>
</dbReference>
<dbReference type="EMBL" id="LR746272">
    <property type="protein sequence ID" value="CAA7401983.1"/>
    <property type="molecule type" value="Genomic_DNA"/>
</dbReference>
<dbReference type="CDD" id="cd11043">
    <property type="entry name" value="CYP90-like"/>
    <property type="match status" value="1"/>
</dbReference>
<dbReference type="InterPro" id="IPR036396">
    <property type="entry name" value="Cyt_P450_sf"/>
</dbReference>
<dbReference type="GO" id="GO:0004497">
    <property type="term" value="F:monooxygenase activity"/>
    <property type="evidence" value="ECO:0007669"/>
    <property type="project" value="UniProtKB-KW"/>
</dbReference>
<dbReference type="Pfam" id="PF00067">
    <property type="entry name" value="p450"/>
    <property type="match status" value="1"/>
</dbReference>
<evidence type="ECO:0000313" key="6">
    <source>
        <dbReference type="EMBL" id="CAA7401983.1"/>
    </source>
</evidence>
<dbReference type="GO" id="GO:0010268">
    <property type="term" value="P:brassinosteroid homeostasis"/>
    <property type="evidence" value="ECO:0007669"/>
    <property type="project" value="TreeGrafter"/>
</dbReference>
<keyword evidence="5" id="KW-0472">Membrane</keyword>
<accession>A0A7I8KW02</accession>
<dbReference type="GO" id="GO:0016125">
    <property type="term" value="P:sterol metabolic process"/>
    <property type="evidence" value="ECO:0007669"/>
    <property type="project" value="TreeGrafter"/>
</dbReference>
<dbReference type="GO" id="GO:0020037">
    <property type="term" value="F:heme binding"/>
    <property type="evidence" value="ECO:0007669"/>
    <property type="project" value="InterPro"/>
</dbReference>
<organism evidence="6 7">
    <name type="scientific">Spirodela intermedia</name>
    <name type="common">Intermediate duckweed</name>
    <dbReference type="NCBI Taxonomy" id="51605"/>
    <lineage>
        <taxon>Eukaryota</taxon>
        <taxon>Viridiplantae</taxon>
        <taxon>Streptophyta</taxon>
        <taxon>Embryophyta</taxon>
        <taxon>Tracheophyta</taxon>
        <taxon>Spermatophyta</taxon>
        <taxon>Magnoliopsida</taxon>
        <taxon>Liliopsida</taxon>
        <taxon>Araceae</taxon>
        <taxon>Lemnoideae</taxon>
        <taxon>Spirodela</taxon>
    </lineage>
</organism>
<keyword evidence="2 4" id="KW-0479">Metal-binding</keyword>
<keyword evidence="4" id="KW-0349">Heme</keyword>
<dbReference type="PANTHER" id="PTHR24286">
    <property type="entry name" value="CYTOCHROME P450 26"/>
    <property type="match status" value="1"/>
</dbReference>
<evidence type="ECO:0000256" key="2">
    <source>
        <dbReference type="ARBA" id="ARBA00022723"/>
    </source>
</evidence>
<dbReference type="InterPro" id="IPR001128">
    <property type="entry name" value="Cyt_P450"/>
</dbReference>
<keyword evidence="4" id="KW-0503">Monooxygenase</keyword>
<keyword evidence="5" id="KW-0812">Transmembrane</keyword>
<dbReference type="PRINTS" id="PR00385">
    <property type="entry name" value="P450"/>
</dbReference>
<dbReference type="Proteomes" id="UP000663760">
    <property type="component" value="Chromosome 9"/>
</dbReference>
<comment type="similarity">
    <text evidence="1 4">Belongs to the cytochrome P450 family.</text>
</comment>
<dbReference type="GO" id="GO:0016132">
    <property type="term" value="P:brassinosteroid biosynthetic process"/>
    <property type="evidence" value="ECO:0007669"/>
    <property type="project" value="TreeGrafter"/>
</dbReference>
<proteinExistence type="inferred from homology"/>
<dbReference type="GO" id="GO:0016705">
    <property type="term" value="F:oxidoreductase activity, acting on paired donors, with incorporation or reduction of molecular oxygen"/>
    <property type="evidence" value="ECO:0007669"/>
    <property type="project" value="InterPro"/>
</dbReference>
<keyword evidence="5" id="KW-1133">Transmembrane helix</keyword>
<dbReference type="InterPro" id="IPR002397">
    <property type="entry name" value="Cyt_P450_B"/>
</dbReference>
<evidence type="ECO:0000256" key="4">
    <source>
        <dbReference type="RuleBase" id="RU000461"/>
    </source>
</evidence>
<dbReference type="InterPro" id="IPR017972">
    <property type="entry name" value="Cyt_P450_CS"/>
</dbReference>
<dbReference type="AlphaFoldDB" id="A0A7I8KW02"/>